<organism evidence="2 3">
    <name type="scientific">Phialemonium thermophilum</name>
    <dbReference type="NCBI Taxonomy" id="223376"/>
    <lineage>
        <taxon>Eukaryota</taxon>
        <taxon>Fungi</taxon>
        <taxon>Dikarya</taxon>
        <taxon>Ascomycota</taxon>
        <taxon>Pezizomycotina</taxon>
        <taxon>Sordariomycetes</taxon>
        <taxon>Sordariomycetidae</taxon>
        <taxon>Cephalothecales</taxon>
        <taxon>Cephalothecaceae</taxon>
        <taxon>Phialemonium</taxon>
    </lineage>
</organism>
<protein>
    <submittedName>
        <fullName evidence="2">Uncharacterized protein</fullName>
    </submittedName>
</protein>
<evidence type="ECO:0000313" key="3">
    <source>
        <dbReference type="Proteomes" id="UP001586593"/>
    </source>
</evidence>
<feature type="compositionally biased region" description="Polar residues" evidence="1">
    <location>
        <begin position="60"/>
        <end position="76"/>
    </location>
</feature>
<proteinExistence type="predicted"/>
<feature type="region of interest" description="Disordered" evidence="1">
    <location>
        <begin position="49"/>
        <end position="107"/>
    </location>
</feature>
<evidence type="ECO:0000256" key="1">
    <source>
        <dbReference type="SAM" id="MobiDB-lite"/>
    </source>
</evidence>
<name>A0ABR3VFN2_9PEZI</name>
<evidence type="ECO:0000313" key="2">
    <source>
        <dbReference type="EMBL" id="KAL1840660.1"/>
    </source>
</evidence>
<accession>A0ABR3VFN2</accession>
<reference evidence="2 3" key="1">
    <citation type="journal article" date="2024" name="Commun. Biol.">
        <title>Comparative genomic analysis of thermophilic fungi reveals convergent evolutionary adaptations and gene losses.</title>
        <authorList>
            <person name="Steindorff A.S."/>
            <person name="Aguilar-Pontes M.V."/>
            <person name="Robinson A.J."/>
            <person name="Andreopoulos B."/>
            <person name="LaButti K."/>
            <person name="Kuo A."/>
            <person name="Mondo S."/>
            <person name="Riley R."/>
            <person name="Otillar R."/>
            <person name="Haridas S."/>
            <person name="Lipzen A."/>
            <person name="Grimwood J."/>
            <person name="Schmutz J."/>
            <person name="Clum A."/>
            <person name="Reid I.D."/>
            <person name="Moisan M.C."/>
            <person name="Butler G."/>
            <person name="Nguyen T.T.M."/>
            <person name="Dewar K."/>
            <person name="Conant G."/>
            <person name="Drula E."/>
            <person name="Henrissat B."/>
            <person name="Hansel C."/>
            <person name="Singer S."/>
            <person name="Hutchinson M.I."/>
            <person name="de Vries R.P."/>
            <person name="Natvig D.O."/>
            <person name="Powell A.J."/>
            <person name="Tsang A."/>
            <person name="Grigoriev I.V."/>
        </authorList>
    </citation>
    <scope>NUCLEOTIDE SEQUENCE [LARGE SCALE GENOMIC DNA]</scope>
    <source>
        <strain evidence="2 3">ATCC 24622</strain>
    </source>
</reference>
<sequence>MTKPQFPTSALRALHTPTAGPLLDCADAAVEATGRLSGLFCEQAEFRKGKSTLGDGGPLQRQNVTAREGTTGSNPRTRNKLPRKGKKKGNKKKPVSRTRVAGGTGFHPNLDGLESFAISICPPYCHAFAGTPFDPM</sequence>
<keyword evidence="3" id="KW-1185">Reference proteome</keyword>
<comment type="caution">
    <text evidence="2">The sequence shown here is derived from an EMBL/GenBank/DDBJ whole genome shotgun (WGS) entry which is preliminary data.</text>
</comment>
<gene>
    <name evidence="2" type="ORF">VTK73DRAFT_3701</name>
</gene>
<dbReference type="Proteomes" id="UP001586593">
    <property type="component" value="Unassembled WGS sequence"/>
</dbReference>
<feature type="compositionally biased region" description="Basic residues" evidence="1">
    <location>
        <begin position="77"/>
        <end position="96"/>
    </location>
</feature>
<dbReference type="EMBL" id="JAZHXJ010002174">
    <property type="protein sequence ID" value="KAL1840660.1"/>
    <property type="molecule type" value="Genomic_DNA"/>
</dbReference>